<dbReference type="PANTHER" id="PTHR43434:SF1">
    <property type="entry name" value="PHOSPHOGLYCOLATE PHOSPHATASE"/>
    <property type="match status" value="1"/>
</dbReference>
<dbReference type="Gene3D" id="3.40.50.1000">
    <property type="entry name" value="HAD superfamily/HAD-like"/>
    <property type="match status" value="1"/>
</dbReference>
<dbReference type="GO" id="GO:0006281">
    <property type="term" value="P:DNA repair"/>
    <property type="evidence" value="ECO:0007669"/>
    <property type="project" value="TreeGrafter"/>
</dbReference>
<dbReference type="PANTHER" id="PTHR43434">
    <property type="entry name" value="PHOSPHOGLYCOLATE PHOSPHATASE"/>
    <property type="match status" value="1"/>
</dbReference>
<dbReference type="AlphaFoldDB" id="A0A3G1KW10"/>
<evidence type="ECO:0000313" key="1">
    <source>
        <dbReference type="EMBL" id="ATW26678.1"/>
    </source>
</evidence>
<dbReference type="RefSeq" id="WP_214658746.1">
    <property type="nucleotide sequence ID" value="NZ_CP017634.1"/>
</dbReference>
<dbReference type="Gene3D" id="1.10.150.240">
    <property type="entry name" value="Putative phosphatase, domain 2"/>
    <property type="match status" value="1"/>
</dbReference>
<protein>
    <recommendedName>
        <fullName evidence="3">HAD family hydrolase</fullName>
    </recommendedName>
</protein>
<dbReference type="SFLD" id="SFLDS00003">
    <property type="entry name" value="Haloacid_Dehalogenase"/>
    <property type="match status" value="1"/>
</dbReference>
<dbReference type="GO" id="GO:0005829">
    <property type="term" value="C:cytosol"/>
    <property type="evidence" value="ECO:0007669"/>
    <property type="project" value="TreeGrafter"/>
</dbReference>
<dbReference type="Pfam" id="PF13419">
    <property type="entry name" value="HAD_2"/>
    <property type="match status" value="1"/>
</dbReference>
<dbReference type="InterPro" id="IPR050155">
    <property type="entry name" value="HAD-like_hydrolase_sf"/>
</dbReference>
<organism evidence="1 2">
    <name type="scientific">Formimonas warabiya</name>
    <dbReference type="NCBI Taxonomy" id="1761012"/>
    <lineage>
        <taxon>Bacteria</taxon>
        <taxon>Bacillati</taxon>
        <taxon>Bacillota</taxon>
        <taxon>Clostridia</taxon>
        <taxon>Eubacteriales</taxon>
        <taxon>Peptococcaceae</taxon>
        <taxon>Candidatus Formimonas</taxon>
    </lineage>
</organism>
<dbReference type="SFLD" id="SFLDG01129">
    <property type="entry name" value="C1.5:_HAD__Beta-PGM__Phosphata"/>
    <property type="match status" value="1"/>
</dbReference>
<dbReference type="KEGG" id="fwa:DCMF_19665"/>
<name>A0A3G1KW10_FORW1</name>
<dbReference type="Proteomes" id="UP000323521">
    <property type="component" value="Chromosome"/>
</dbReference>
<evidence type="ECO:0000313" key="2">
    <source>
        <dbReference type="Proteomes" id="UP000323521"/>
    </source>
</evidence>
<keyword evidence="2" id="KW-1185">Reference proteome</keyword>
<dbReference type="InterPro" id="IPR023198">
    <property type="entry name" value="PGP-like_dom2"/>
</dbReference>
<evidence type="ECO:0008006" key="3">
    <source>
        <dbReference type="Google" id="ProtNLM"/>
    </source>
</evidence>
<dbReference type="EMBL" id="CP017634">
    <property type="protein sequence ID" value="ATW26678.1"/>
    <property type="molecule type" value="Genomic_DNA"/>
</dbReference>
<proteinExistence type="predicted"/>
<accession>A0A3G1KW10</accession>
<dbReference type="GO" id="GO:0008967">
    <property type="term" value="F:phosphoglycolate phosphatase activity"/>
    <property type="evidence" value="ECO:0007669"/>
    <property type="project" value="TreeGrafter"/>
</dbReference>
<dbReference type="InterPro" id="IPR023214">
    <property type="entry name" value="HAD_sf"/>
</dbReference>
<gene>
    <name evidence="1" type="ORF">DCMF_19665</name>
</gene>
<reference evidence="1 2" key="1">
    <citation type="submission" date="2016-10" db="EMBL/GenBank/DDBJ databases">
        <title>Complete Genome Sequence of Peptococcaceae strain DCMF.</title>
        <authorList>
            <person name="Edwards R.J."/>
            <person name="Holland S.I."/>
            <person name="Deshpande N.P."/>
            <person name="Wong Y.K."/>
            <person name="Ertan H."/>
            <person name="Manefield M."/>
            <person name="Russell T.L."/>
            <person name="Lee M.J."/>
        </authorList>
    </citation>
    <scope>NUCLEOTIDE SEQUENCE [LARGE SCALE GENOMIC DNA]</scope>
    <source>
        <strain evidence="1 2">DCMF</strain>
    </source>
</reference>
<sequence>MALILWDYDGVLVNSMEIEGKYYTAACQEAGIEQIRTYEDLARLCEGNYYEECVKAGIDLKKVEAATGIFEKTIKDRNCQIPVFPGIPEIMTATAQQFPSYIVTSNSSIAVAAMLKHHQIEGIREILGFEAEKSKAKKISYVKALFPGEKTYFIGDTSGDILEAHAGGVDVTIGVTWGWHSAEVLTYSHPDYLFHEVSELRDFLYALSDSTNDAHIAN</sequence>
<dbReference type="InterPro" id="IPR036412">
    <property type="entry name" value="HAD-like_sf"/>
</dbReference>
<dbReference type="InterPro" id="IPR041492">
    <property type="entry name" value="HAD_2"/>
</dbReference>
<dbReference type="SUPFAM" id="SSF56784">
    <property type="entry name" value="HAD-like"/>
    <property type="match status" value="1"/>
</dbReference>